<feature type="transmembrane region" description="Helical" evidence="2">
    <location>
        <begin position="20"/>
        <end position="44"/>
    </location>
</feature>
<dbReference type="OrthoDB" id="3436553at2759"/>
<reference evidence="3 4" key="1">
    <citation type="journal article" date="2018" name="Proc. Natl. Acad. Sci. U.S.A.">
        <title>Linking secondary metabolites to gene clusters through genome sequencing of six diverse Aspergillus species.</title>
        <authorList>
            <person name="Kaerboelling I."/>
            <person name="Vesth T.C."/>
            <person name="Frisvad J.C."/>
            <person name="Nybo J.L."/>
            <person name="Theobald S."/>
            <person name="Kuo A."/>
            <person name="Bowyer P."/>
            <person name="Matsuda Y."/>
            <person name="Mondo S."/>
            <person name="Lyhne E.K."/>
            <person name="Kogle M.E."/>
            <person name="Clum A."/>
            <person name="Lipzen A."/>
            <person name="Salamov A."/>
            <person name="Ngan C.Y."/>
            <person name="Daum C."/>
            <person name="Chiniquy J."/>
            <person name="Barry K."/>
            <person name="LaButti K."/>
            <person name="Haridas S."/>
            <person name="Simmons B.A."/>
            <person name="Magnuson J.K."/>
            <person name="Mortensen U.H."/>
            <person name="Larsen T.O."/>
            <person name="Grigoriev I.V."/>
            <person name="Baker S.E."/>
            <person name="Andersen M.R."/>
        </authorList>
    </citation>
    <scope>NUCLEOTIDE SEQUENCE [LARGE SCALE GENOMIC DNA]</scope>
    <source>
        <strain evidence="3 4">IBT 24754</strain>
    </source>
</reference>
<dbReference type="RefSeq" id="XP_040756293.1">
    <property type="nucleotide sequence ID" value="XM_040899609.1"/>
</dbReference>
<sequence>MANSDNIPPFVENVPVARELGILFAFLVPSLVIIAVYALLWRVVQQRGEERDRLRREQLVAQGVHHGRGGLHETILDHEILFMAGAEAYRLKSTHSPSSASAVNSHSSHTGTNGAASRLRDRVRS</sequence>
<evidence type="ECO:0000313" key="4">
    <source>
        <dbReference type="Proteomes" id="UP000244073"/>
    </source>
</evidence>
<keyword evidence="2" id="KW-1133">Transmembrane helix</keyword>
<dbReference type="VEuPathDB" id="FungiDB:P175DRAFT_0528416"/>
<keyword evidence="2" id="KW-0472">Membrane</keyword>
<dbReference type="EMBL" id="MSFN02000001">
    <property type="protein sequence ID" value="PTU24901.1"/>
    <property type="molecule type" value="Genomic_DNA"/>
</dbReference>
<feature type="region of interest" description="Disordered" evidence="1">
    <location>
        <begin position="94"/>
        <end position="125"/>
    </location>
</feature>
<keyword evidence="2" id="KW-0812">Transmembrane</keyword>
<proteinExistence type="predicted"/>
<dbReference type="GeneID" id="63816491"/>
<evidence type="ECO:0000256" key="1">
    <source>
        <dbReference type="SAM" id="MobiDB-lite"/>
    </source>
</evidence>
<evidence type="ECO:0000256" key="2">
    <source>
        <dbReference type="SAM" id="Phobius"/>
    </source>
</evidence>
<feature type="compositionally biased region" description="Low complexity" evidence="1">
    <location>
        <begin position="94"/>
        <end position="110"/>
    </location>
</feature>
<evidence type="ECO:0000313" key="3">
    <source>
        <dbReference type="EMBL" id="PTU24901.1"/>
    </source>
</evidence>
<gene>
    <name evidence="3" type="ORF">P175DRAFT_0528416</name>
</gene>
<comment type="caution">
    <text evidence="3">The sequence shown here is derived from an EMBL/GenBank/DDBJ whole genome shotgun (WGS) entry which is preliminary data.</text>
</comment>
<organism evidence="3 4">
    <name type="scientific">Aspergillus ochraceoroseus IBT 24754</name>
    <dbReference type="NCBI Taxonomy" id="1392256"/>
    <lineage>
        <taxon>Eukaryota</taxon>
        <taxon>Fungi</taxon>
        <taxon>Dikarya</taxon>
        <taxon>Ascomycota</taxon>
        <taxon>Pezizomycotina</taxon>
        <taxon>Eurotiomycetes</taxon>
        <taxon>Eurotiomycetidae</taxon>
        <taxon>Eurotiales</taxon>
        <taxon>Aspergillaceae</taxon>
        <taxon>Aspergillus</taxon>
        <taxon>Aspergillus subgen. Nidulantes</taxon>
    </lineage>
</organism>
<protein>
    <submittedName>
        <fullName evidence="3">Uncharacterized protein</fullName>
    </submittedName>
</protein>
<name>A0A2T5M8N9_9EURO</name>
<accession>A0A2T5M8N9</accession>
<dbReference type="AlphaFoldDB" id="A0A2T5M8N9"/>
<dbReference type="Proteomes" id="UP000244073">
    <property type="component" value="Unassembled WGS sequence"/>
</dbReference>